<comment type="caution">
    <text evidence="1">The sequence shown here is derived from an EMBL/GenBank/DDBJ whole genome shotgun (WGS) entry which is preliminary data.</text>
</comment>
<dbReference type="Proteomes" id="UP000308744">
    <property type="component" value="Unassembled WGS sequence"/>
</dbReference>
<protein>
    <submittedName>
        <fullName evidence="1">Uncharacterized protein</fullName>
    </submittedName>
</protein>
<proteinExistence type="predicted"/>
<reference evidence="1 2" key="1">
    <citation type="submission" date="2019-04" db="EMBL/GenBank/DDBJ databases">
        <title>Lysinibacillus genome sequencing.</title>
        <authorList>
            <person name="Dunlap C."/>
        </authorList>
    </citation>
    <scope>NUCLEOTIDE SEQUENCE [LARGE SCALE GENOMIC DNA]</scope>
    <source>
        <strain evidence="1 2">CCTCC AB 2010389</strain>
    </source>
</reference>
<keyword evidence="2" id="KW-1185">Reference proteome</keyword>
<dbReference type="AlphaFoldDB" id="A0A4U2ZAV5"/>
<accession>A0A4U2ZAV5</accession>
<name>A0A4U2ZAV5_9BACI</name>
<sequence length="146" mass="16846">MYLIKSALQEAVNRGHVKVAEEDFKSAELSYSEYALQSLLPENGGRIDDLESIFYEFAGVNSVIHQEQLEECLQESSSQEVEHLIEILCEMTFLGKEIQENKFEYYGDKRPAKITDRLAEKYASRKAQSKRYQINPAFHAYLGIEK</sequence>
<gene>
    <name evidence="1" type="ORF">FC756_08335</name>
</gene>
<evidence type="ECO:0000313" key="2">
    <source>
        <dbReference type="Proteomes" id="UP000308744"/>
    </source>
</evidence>
<organism evidence="1 2">
    <name type="scientific">Lysinibacillus mangiferihumi</name>
    <dbReference type="NCBI Taxonomy" id="1130819"/>
    <lineage>
        <taxon>Bacteria</taxon>
        <taxon>Bacillati</taxon>
        <taxon>Bacillota</taxon>
        <taxon>Bacilli</taxon>
        <taxon>Bacillales</taxon>
        <taxon>Bacillaceae</taxon>
        <taxon>Lysinibacillus</taxon>
    </lineage>
</organism>
<dbReference type="EMBL" id="SZPU01000022">
    <property type="protein sequence ID" value="TKI70191.1"/>
    <property type="molecule type" value="Genomic_DNA"/>
</dbReference>
<evidence type="ECO:0000313" key="1">
    <source>
        <dbReference type="EMBL" id="TKI70191.1"/>
    </source>
</evidence>